<gene>
    <name evidence="10" type="ORF">JOL79_16955</name>
</gene>
<keyword evidence="5 8" id="KW-1133">Transmembrane helix</keyword>
<dbReference type="InterPro" id="IPR011701">
    <property type="entry name" value="MFS"/>
</dbReference>
<feature type="transmembrane region" description="Helical" evidence="8">
    <location>
        <begin position="259"/>
        <end position="281"/>
    </location>
</feature>
<dbReference type="RefSeq" id="WP_210156784.1">
    <property type="nucleotide sequence ID" value="NZ_JAFCNB010000008.1"/>
</dbReference>
<dbReference type="Pfam" id="PF07690">
    <property type="entry name" value="MFS_1"/>
    <property type="match status" value="1"/>
</dbReference>
<dbReference type="InterPro" id="IPR036259">
    <property type="entry name" value="MFS_trans_sf"/>
</dbReference>
<evidence type="ECO:0000256" key="1">
    <source>
        <dbReference type="ARBA" id="ARBA00004651"/>
    </source>
</evidence>
<feature type="transmembrane region" description="Helical" evidence="8">
    <location>
        <begin position="44"/>
        <end position="68"/>
    </location>
</feature>
<dbReference type="Gene3D" id="1.20.1720.10">
    <property type="entry name" value="Multidrug resistance protein D"/>
    <property type="match status" value="1"/>
</dbReference>
<evidence type="ECO:0000256" key="4">
    <source>
        <dbReference type="ARBA" id="ARBA00022692"/>
    </source>
</evidence>
<feature type="transmembrane region" description="Helical" evidence="8">
    <location>
        <begin position="233"/>
        <end position="253"/>
    </location>
</feature>
<keyword evidence="4 8" id="KW-0812">Transmembrane</keyword>
<dbReference type="GO" id="GO:0005886">
    <property type="term" value="C:plasma membrane"/>
    <property type="evidence" value="ECO:0007669"/>
    <property type="project" value="UniProtKB-SubCell"/>
</dbReference>
<comment type="caution">
    <text evidence="10">The sequence shown here is derived from an EMBL/GenBank/DDBJ whole genome shotgun (WGS) entry which is preliminary data.</text>
</comment>
<dbReference type="GO" id="GO:0022857">
    <property type="term" value="F:transmembrane transporter activity"/>
    <property type="evidence" value="ECO:0007669"/>
    <property type="project" value="InterPro"/>
</dbReference>
<evidence type="ECO:0000259" key="9">
    <source>
        <dbReference type="PROSITE" id="PS50850"/>
    </source>
</evidence>
<dbReference type="InterPro" id="IPR005829">
    <property type="entry name" value="Sugar_transporter_CS"/>
</dbReference>
<dbReference type="EMBL" id="JAFCNB010000008">
    <property type="protein sequence ID" value="MBP2705503.1"/>
    <property type="molecule type" value="Genomic_DNA"/>
</dbReference>
<protein>
    <submittedName>
        <fullName evidence="10">MFS transporter</fullName>
    </submittedName>
</protein>
<feature type="domain" description="Major facilitator superfamily (MFS) profile" evidence="9">
    <location>
        <begin position="45"/>
        <end position="498"/>
    </location>
</feature>
<evidence type="ECO:0000256" key="5">
    <source>
        <dbReference type="ARBA" id="ARBA00022989"/>
    </source>
</evidence>
<evidence type="ECO:0000256" key="3">
    <source>
        <dbReference type="ARBA" id="ARBA00022475"/>
    </source>
</evidence>
<dbReference type="Proteomes" id="UP000674234">
    <property type="component" value="Unassembled WGS sequence"/>
</dbReference>
<keyword evidence="11" id="KW-1185">Reference proteome</keyword>
<feature type="transmembrane region" description="Helical" evidence="8">
    <location>
        <begin position="141"/>
        <end position="161"/>
    </location>
</feature>
<organism evidence="10 11">
    <name type="scientific">Microbispora oryzae</name>
    <dbReference type="NCBI Taxonomy" id="2806554"/>
    <lineage>
        <taxon>Bacteria</taxon>
        <taxon>Bacillati</taxon>
        <taxon>Actinomycetota</taxon>
        <taxon>Actinomycetes</taxon>
        <taxon>Streptosporangiales</taxon>
        <taxon>Streptosporangiaceae</taxon>
        <taxon>Microbispora</taxon>
    </lineage>
</organism>
<dbReference type="PANTHER" id="PTHR42718">
    <property type="entry name" value="MAJOR FACILITATOR SUPERFAMILY MULTIDRUG TRANSPORTER MFSC"/>
    <property type="match status" value="1"/>
</dbReference>
<dbReference type="PROSITE" id="PS50850">
    <property type="entry name" value="MFS"/>
    <property type="match status" value="1"/>
</dbReference>
<proteinExistence type="predicted"/>
<sequence>MTDRQEAIVGEEPLPPPPEAAQEARQETRQPEPEDAGVARHPGIAFTLAVVGYFMIALDMTIVSVAMSAISKGLDFSGSALSWITTSFTLTYAGFMMFGGRVVDLFGRRRSFVLGIGLFTAASLVSAIAPNGGVLIAARAVQGLGAAITTPCTLALILDLYPDGPRRRRAMGAFQAVIGSGAGFGLMLGGVLTDAFGWRWLFLVNVPVGGLILALTPLFIPTQVRAAVRARRFDALGAVTITAALVLLIYTLSETAQRGWLSTATLGGVAGALLLLVAFVLNERRSPDPLLPLHIPRNPVVYTANLRAGLVSGAFLCALVFLALDDEQVIGHTPTQAGLTILPTAVMILALGRIGPRIVGRFGIRLVARTAPLIMAAGFLWLAVTPSLSFLTSRLGPELLIGFGATLANLSNTLAATGAARPAERGVVSALQYTAQQTGSSAEVAAFVALAAAHTAQLMTGPSPIGYTSALHQGFQFAFLAAAIAGCLAALLAVRRANFPA</sequence>
<feature type="transmembrane region" description="Helical" evidence="8">
    <location>
        <begin position="173"/>
        <end position="192"/>
    </location>
</feature>
<name>A0A940WIF4_9ACTN</name>
<evidence type="ECO:0000256" key="8">
    <source>
        <dbReference type="SAM" id="Phobius"/>
    </source>
</evidence>
<reference evidence="10" key="1">
    <citation type="submission" date="2021-02" db="EMBL/GenBank/DDBJ databases">
        <title>Draft genome sequence of Microbispora sp. RL4-1S isolated from rice leaves in Thailand.</title>
        <authorList>
            <person name="Muangham S."/>
            <person name="Duangmal K."/>
        </authorList>
    </citation>
    <scope>NUCLEOTIDE SEQUENCE</scope>
    <source>
        <strain evidence="10">RL4-1S</strain>
    </source>
</reference>
<dbReference type="InterPro" id="IPR020846">
    <property type="entry name" value="MFS_dom"/>
</dbReference>
<dbReference type="CDD" id="cd17321">
    <property type="entry name" value="MFS_MMR_MDR_like"/>
    <property type="match status" value="1"/>
</dbReference>
<keyword evidence="3" id="KW-1003">Cell membrane</keyword>
<keyword evidence="6 8" id="KW-0472">Membrane</keyword>
<feature type="transmembrane region" description="Helical" evidence="8">
    <location>
        <begin position="336"/>
        <end position="354"/>
    </location>
</feature>
<feature type="transmembrane region" description="Helical" evidence="8">
    <location>
        <begin position="198"/>
        <end position="221"/>
    </location>
</feature>
<feature type="transmembrane region" description="Helical" evidence="8">
    <location>
        <begin position="474"/>
        <end position="494"/>
    </location>
</feature>
<evidence type="ECO:0000256" key="7">
    <source>
        <dbReference type="SAM" id="MobiDB-lite"/>
    </source>
</evidence>
<dbReference type="AlphaFoldDB" id="A0A940WIF4"/>
<accession>A0A940WIF4</accession>
<dbReference type="SUPFAM" id="SSF103473">
    <property type="entry name" value="MFS general substrate transporter"/>
    <property type="match status" value="1"/>
</dbReference>
<evidence type="ECO:0000256" key="6">
    <source>
        <dbReference type="ARBA" id="ARBA00023136"/>
    </source>
</evidence>
<evidence type="ECO:0000313" key="11">
    <source>
        <dbReference type="Proteomes" id="UP000674234"/>
    </source>
</evidence>
<dbReference type="Gene3D" id="1.20.1250.20">
    <property type="entry name" value="MFS general substrate transporter like domains"/>
    <property type="match status" value="1"/>
</dbReference>
<feature type="compositionally biased region" description="Basic and acidic residues" evidence="7">
    <location>
        <begin position="22"/>
        <end position="32"/>
    </location>
</feature>
<feature type="transmembrane region" description="Helical" evidence="8">
    <location>
        <begin position="366"/>
        <end position="384"/>
    </location>
</feature>
<feature type="region of interest" description="Disordered" evidence="7">
    <location>
        <begin position="1"/>
        <end position="38"/>
    </location>
</feature>
<feature type="transmembrane region" description="Helical" evidence="8">
    <location>
        <begin position="111"/>
        <end position="129"/>
    </location>
</feature>
<feature type="transmembrane region" description="Helical" evidence="8">
    <location>
        <begin position="302"/>
        <end position="324"/>
    </location>
</feature>
<keyword evidence="2" id="KW-0813">Transport</keyword>
<feature type="transmembrane region" description="Helical" evidence="8">
    <location>
        <begin position="80"/>
        <end position="99"/>
    </location>
</feature>
<dbReference type="PANTHER" id="PTHR42718:SF46">
    <property type="entry name" value="BLR6921 PROTEIN"/>
    <property type="match status" value="1"/>
</dbReference>
<evidence type="ECO:0000313" key="10">
    <source>
        <dbReference type="EMBL" id="MBP2705503.1"/>
    </source>
</evidence>
<comment type="subcellular location">
    <subcellularLocation>
        <location evidence="1">Cell membrane</location>
        <topology evidence="1">Multi-pass membrane protein</topology>
    </subcellularLocation>
</comment>
<dbReference type="PROSITE" id="PS00216">
    <property type="entry name" value="SUGAR_TRANSPORT_1"/>
    <property type="match status" value="1"/>
</dbReference>
<evidence type="ECO:0000256" key="2">
    <source>
        <dbReference type="ARBA" id="ARBA00022448"/>
    </source>
</evidence>